<dbReference type="EMBL" id="CP133659">
    <property type="protein sequence ID" value="WMW64045.1"/>
    <property type="molecule type" value="Genomic_DNA"/>
</dbReference>
<feature type="domain" description="HTH luxR-type" evidence="5">
    <location>
        <begin position="389"/>
        <end position="454"/>
    </location>
</feature>
<dbReference type="InterPro" id="IPR000792">
    <property type="entry name" value="Tscrpt_reg_LuxR_C"/>
</dbReference>
<dbReference type="Pfam" id="PF13426">
    <property type="entry name" value="PAS_9"/>
    <property type="match status" value="1"/>
</dbReference>
<feature type="region of interest" description="Disordered" evidence="4">
    <location>
        <begin position="176"/>
        <end position="215"/>
    </location>
</feature>
<dbReference type="Proteomes" id="UP001180616">
    <property type="component" value="Chromosome"/>
</dbReference>
<dbReference type="Gene3D" id="1.10.10.10">
    <property type="entry name" value="Winged helix-like DNA-binding domain superfamily/Winged helix DNA-binding domain"/>
    <property type="match status" value="1"/>
</dbReference>
<evidence type="ECO:0000313" key="7">
    <source>
        <dbReference type="Proteomes" id="UP001180616"/>
    </source>
</evidence>
<proteinExistence type="predicted"/>
<evidence type="ECO:0000313" key="6">
    <source>
        <dbReference type="EMBL" id="WMW64045.1"/>
    </source>
</evidence>
<gene>
    <name evidence="6" type="ORF">KPS_002024</name>
</gene>
<evidence type="ECO:0000256" key="1">
    <source>
        <dbReference type="ARBA" id="ARBA00023015"/>
    </source>
</evidence>
<name>A0ABY9QWZ6_9BACT</name>
<dbReference type="RefSeq" id="WP_309540163.1">
    <property type="nucleotide sequence ID" value="NZ_CP133659.1"/>
</dbReference>
<feature type="compositionally biased region" description="Low complexity" evidence="4">
    <location>
        <begin position="1"/>
        <end position="20"/>
    </location>
</feature>
<dbReference type="PANTHER" id="PTHR44688">
    <property type="entry name" value="DNA-BINDING TRANSCRIPTIONAL ACTIVATOR DEVR_DOSR"/>
    <property type="match status" value="1"/>
</dbReference>
<evidence type="ECO:0000256" key="3">
    <source>
        <dbReference type="ARBA" id="ARBA00023163"/>
    </source>
</evidence>
<dbReference type="Pfam" id="PF00196">
    <property type="entry name" value="GerE"/>
    <property type="match status" value="1"/>
</dbReference>
<feature type="compositionally biased region" description="Low complexity" evidence="4">
    <location>
        <begin position="197"/>
        <end position="212"/>
    </location>
</feature>
<dbReference type="InterPro" id="IPR035965">
    <property type="entry name" value="PAS-like_dom_sf"/>
</dbReference>
<dbReference type="SUPFAM" id="SSF55785">
    <property type="entry name" value="PYP-like sensor domain (PAS domain)"/>
    <property type="match status" value="2"/>
</dbReference>
<reference evidence="6" key="1">
    <citation type="submission" date="2023-09" db="EMBL/GenBank/DDBJ databases">
        <authorList>
            <consortium name="CW5 consortium"/>
            <person name="Lu C.-W."/>
        </authorList>
    </citation>
    <scope>NUCLEOTIDE SEQUENCE</scope>
    <source>
        <strain evidence="6">KPS</strain>
    </source>
</reference>
<dbReference type="InterPro" id="IPR036388">
    <property type="entry name" value="WH-like_DNA-bd_sf"/>
</dbReference>
<sequence length="458" mass="49522">MPSTTRNSSSTSRTPAPATPGQVVDAWKDLILFTDARGIIMDVRGHPIACAGSTPRPGQSFWKALGLGGRSADDALRRYPPLSIHEIHRAGRTFLLRIMPLPPAIAPQGGLVVVATDNHSMHALYRRYEQRLHDHISAWADSVTLFNALFDTAKDATFLMNEDGVIIAANPAALRRHAGDTRAEPAGPDGPAPTGPAPTELAGPAGPDGADGTEFAGTAVDTLLARRARPMVRKAMRTLPPNKQWTRTLAARDGEGATFPAEATLRRIAFQGGSLFQLILHDLSERVELQDSLRDRMAEVKEMNIALRQVLRSVEEERQEMLRTLHTRMKRRMLPALDKIARAETAEVREGYRNILAEQLVGMVGEPNGANGSGGLGGPDGVRGADGGNDLALLGLTPRELEVCRLIQLGRSGKEIADLLGISFETAQTHRKNIRKKLGLRGSATSLQTHLQQGPSLL</sequence>
<accession>A0ABY9QWZ6</accession>
<evidence type="ECO:0000259" key="5">
    <source>
        <dbReference type="PROSITE" id="PS50043"/>
    </source>
</evidence>
<dbReference type="InterPro" id="IPR016032">
    <property type="entry name" value="Sig_transdc_resp-reg_C-effctor"/>
</dbReference>
<keyword evidence="3" id="KW-0804">Transcription</keyword>
<protein>
    <submittedName>
        <fullName evidence="6">LuxR C-terminal-related transcriptional regulator</fullName>
    </submittedName>
</protein>
<dbReference type="PANTHER" id="PTHR44688:SF16">
    <property type="entry name" value="DNA-BINDING TRANSCRIPTIONAL ACTIVATOR DEVR_DOSR"/>
    <property type="match status" value="1"/>
</dbReference>
<dbReference type="Gene3D" id="3.30.450.20">
    <property type="entry name" value="PAS domain"/>
    <property type="match status" value="1"/>
</dbReference>
<keyword evidence="2" id="KW-0238">DNA-binding</keyword>
<dbReference type="InterPro" id="IPR000014">
    <property type="entry name" value="PAS"/>
</dbReference>
<dbReference type="PRINTS" id="PR00038">
    <property type="entry name" value="HTHLUXR"/>
</dbReference>
<evidence type="ECO:0000256" key="4">
    <source>
        <dbReference type="SAM" id="MobiDB-lite"/>
    </source>
</evidence>
<keyword evidence="7" id="KW-1185">Reference proteome</keyword>
<keyword evidence="1" id="KW-0805">Transcription regulation</keyword>
<organism evidence="6 7">
    <name type="scientific">Nitratidesulfovibrio liaohensis</name>
    <dbReference type="NCBI Taxonomy" id="2604158"/>
    <lineage>
        <taxon>Bacteria</taxon>
        <taxon>Pseudomonadati</taxon>
        <taxon>Thermodesulfobacteriota</taxon>
        <taxon>Desulfovibrionia</taxon>
        <taxon>Desulfovibrionales</taxon>
        <taxon>Desulfovibrionaceae</taxon>
        <taxon>Nitratidesulfovibrio</taxon>
    </lineage>
</organism>
<dbReference type="SUPFAM" id="SSF46894">
    <property type="entry name" value="C-terminal effector domain of the bipartite response regulators"/>
    <property type="match status" value="1"/>
</dbReference>
<dbReference type="SMART" id="SM00421">
    <property type="entry name" value="HTH_LUXR"/>
    <property type="match status" value="1"/>
</dbReference>
<dbReference type="PROSITE" id="PS50043">
    <property type="entry name" value="HTH_LUXR_2"/>
    <property type="match status" value="1"/>
</dbReference>
<evidence type="ECO:0000256" key="2">
    <source>
        <dbReference type="ARBA" id="ARBA00023125"/>
    </source>
</evidence>
<dbReference type="CDD" id="cd06170">
    <property type="entry name" value="LuxR_C_like"/>
    <property type="match status" value="1"/>
</dbReference>
<feature type="region of interest" description="Disordered" evidence="4">
    <location>
        <begin position="1"/>
        <end position="21"/>
    </location>
</feature>